<name>A0A0F8ZVS5_9ZZZZ</name>
<proteinExistence type="predicted"/>
<accession>A0A0F8ZVS5</accession>
<evidence type="ECO:0000256" key="1">
    <source>
        <dbReference type="SAM" id="MobiDB-lite"/>
    </source>
</evidence>
<feature type="region of interest" description="Disordered" evidence="1">
    <location>
        <begin position="39"/>
        <end position="115"/>
    </location>
</feature>
<gene>
    <name evidence="2" type="ORF">LCGC14_2923320</name>
</gene>
<evidence type="ECO:0000313" key="2">
    <source>
        <dbReference type="EMBL" id="KKK70504.1"/>
    </source>
</evidence>
<feature type="non-terminal residue" evidence="2">
    <location>
        <position position="115"/>
    </location>
</feature>
<organism evidence="2">
    <name type="scientific">marine sediment metagenome</name>
    <dbReference type="NCBI Taxonomy" id="412755"/>
    <lineage>
        <taxon>unclassified sequences</taxon>
        <taxon>metagenomes</taxon>
        <taxon>ecological metagenomes</taxon>
    </lineage>
</organism>
<dbReference type="AlphaFoldDB" id="A0A0F8ZVS5"/>
<comment type="caution">
    <text evidence="2">The sequence shown here is derived from an EMBL/GenBank/DDBJ whole genome shotgun (WGS) entry which is preliminary data.</text>
</comment>
<reference evidence="2" key="1">
    <citation type="journal article" date="2015" name="Nature">
        <title>Complex archaea that bridge the gap between prokaryotes and eukaryotes.</title>
        <authorList>
            <person name="Spang A."/>
            <person name="Saw J.H."/>
            <person name="Jorgensen S.L."/>
            <person name="Zaremba-Niedzwiedzka K."/>
            <person name="Martijn J."/>
            <person name="Lind A.E."/>
            <person name="van Eijk R."/>
            <person name="Schleper C."/>
            <person name="Guy L."/>
            <person name="Ettema T.J."/>
        </authorList>
    </citation>
    <scope>NUCLEOTIDE SEQUENCE</scope>
</reference>
<protein>
    <submittedName>
        <fullName evidence="2">Uncharacterized protein</fullName>
    </submittedName>
</protein>
<sequence>MKEKNRYQPSKTVEALFTTAVVKIKADANKAIAKQKAVSETAKAGVEAKTKEPVLEQKVEPEVETEAAIEAGVIEPETESFEQTGTDETKSEAEPVSQKETTGTFESEAEQEAEA</sequence>
<feature type="compositionally biased region" description="Basic and acidic residues" evidence="1">
    <location>
        <begin position="46"/>
        <end position="61"/>
    </location>
</feature>
<dbReference type="EMBL" id="LAZR01058161">
    <property type="protein sequence ID" value="KKK70504.1"/>
    <property type="molecule type" value="Genomic_DNA"/>
</dbReference>